<protein>
    <submittedName>
        <fullName evidence="2">Uncharacterized protein</fullName>
    </submittedName>
</protein>
<proteinExistence type="predicted"/>
<dbReference type="AlphaFoldDB" id="A0A1G6XT21"/>
<evidence type="ECO:0000313" key="3">
    <source>
        <dbReference type="Proteomes" id="UP000198995"/>
    </source>
</evidence>
<keyword evidence="3" id="KW-1185">Reference proteome</keyword>
<dbReference type="RefSeq" id="WP_091791952.1">
    <property type="nucleotide sequence ID" value="NZ_FNAF01000007.1"/>
</dbReference>
<sequence length="62" mass="7308">MSFFQKYKRHRIVSCEDARKRVLLTGGLDMVCPDDADIQETLEDDTEQKDLKHQPTQKKDKQ</sequence>
<organism evidence="2 3">
    <name type="scientific">Peptococcus niger</name>
    <dbReference type="NCBI Taxonomy" id="2741"/>
    <lineage>
        <taxon>Bacteria</taxon>
        <taxon>Bacillati</taxon>
        <taxon>Bacillota</taxon>
        <taxon>Clostridia</taxon>
        <taxon>Eubacteriales</taxon>
        <taxon>Peptococcaceae</taxon>
        <taxon>Peptococcus</taxon>
    </lineage>
</organism>
<feature type="compositionally biased region" description="Basic and acidic residues" evidence="1">
    <location>
        <begin position="48"/>
        <end position="62"/>
    </location>
</feature>
<dbReference type="EMBL" id="FNAF01000007">
    <property type="protein sequence ID" value="SDD80537.1"/>
    <property type="molecule type" value="Genomic_DNA"/>
</dbReference>
<accession>A0A1G6XT21</accession>
<gene>
    <name evidence="2" type="ORF">SAMN04489866_10757</name>
</gene>
<name>A0A1G6XT21_PEPNI</name>
<evidence type="ECO:0000313" key="2">
    <source>
        <dbReference type="EMBL" id="SDD80537.1"/>
    </source>
</evidence>
<feature type="region of interest" description="Disordered" evidence="1">
    <location>
        <begin position="39"/>
        <end position="62"/>
    </location>
</feature>
<evidence type="ECO:0000256" key="1">
    <source>
        <dbReference type="SAM" id="MobiDB-lite"/>
    </source>
</evidence>
<reference evidence="2 3" key="1">
    <citation type="submission" date="2016-10" db="EMBL/GenBank/DDBJ databases">
        <authorList>
            <person name="de Groot N.N."/>
        </authorList>
    </citation>
    <scope>NUCLEOTIDE SEQUENCE [LARGE SCALE GENOMIC DNA]</scope>
    <source>
        <strain evidence="2 3">DSM 20475</strain>
    </source>
</reference>
<dbReference type="Proteomes" id="UP000198995">
    <property type="component" value="Unassembled WGS sequence"/>
</dbReference>